<sequence>MNNICPVCHTSYPDDVKFCINDGTVLTTTPVQQPTENPPGVNNPFEPKRTTHIGYAKADMGNRFLAALLDGLIVLALAIPGCIFFFLAFMAAYGSEESLTILFGLLGLLLILVPIAYQLLKDGFGQGQSYGKRALKLVVIDLETNKPINKSKSLVRNIVSCLLGLVPIVGNFIEPIMVLATEDGRKLGDRAANTMVIDKIESFK</sequence>
<feature type="domain" description="RDD" evidence="7">
    <location>
        <begin position="58"/>
        <end position="193"/>
    </location>
</feature>
<evidence type="ECO:0000256" key="2">
    <source>
        <dbReference type="ARBA" id="ARBA00022475"/>
    </source>
</evidence>
<reference evidence="9" key="1">
    <citation type="submission" date="2017-04" db="EMBL/GenBank/DDBJ databases">
        <authorList>
            <person name="Varghese N."/>
            <person name="Submissions S."/>
        </authorList>
    </citation>
    <scope>NUCLEOTIDE SEQUENCE [LARGE SCALE GENOMIC DNA]</scope>
    <source>
        <strain evidence="9">DSM 12126</strain>
    </source>
</reference>
<evidence type="ECO:0000313" key="8">
    <source>
        <dbReference type="EMBL" id="SMD01074.1"/>
    </source>
</evidence>
<keyword evidence="4 6" id="KW-1133">Transmembrane helix</keyword>
<proteinExistence type="predicted"/>
<dbReference type="PANTHER" id="PTHR36115">
    <property type="entry name" value="PROLINE-RICH ANTIGEN HOMOLOG-RELATED"/>
    <property type="match status" value="1"/>
</dbReference>
<comment type="subcellular location">
    <subcellularLocation>
        <location evidence="1">Cell membrane</location>
        <topology evidence="1">Multi-pass membrane protein</topology>
    </subcellularLocation>
</comment>
<dbReference type="RefSeq" id="WP_084240871.1">
    <property type="nucleotide sequence ID" value="NZ_FWXT01000004.1"/>
</dbReference>
<evidence type="ECO:0000313" key="9">
    <source>
        <dbReference type="Proteomes" id="UP000192756"/>
    </source>
</evidence>
<dbReference type="STRING" id="151894.SAMN04488524_4090"/>
<dbReference type="Proteomes" id="UP000192756">
    <property type="component" value="Unassembled WGS sequence"/>
</dbReference>
<evidence type="ECO:0000256" key="6">
    <source>
        <dbReference type="SAM" id="Phobius"/>
    </source>
</evidence>
<feature type="transmembrane region" description="Helical" evidence="6">
    <location>
        <begin position="64"/>
        <end position="93"/>
    </location>
</feature>
<evidence type="ECO:0000259" key="7">
    <source>
        <dbReference type="Pfam" id="PF06271"/>
    </source>
</evidence>
<keyword evidence="2" id="KW-1003">Cell membrane</keyword>
<keyword evidence="5 6" id="KW-0472">Membrane</keyword>
<gene>
    <name evidence="8" type="ORF">SAMN04488524_4090</name>
</gene>
<organism evidence="8 9">
    <name type="scientific">Pedobacter africanus</name>
    <dbReference type="NCBI Taxonomy" id="151894"/>
    <lineage>
        <taxon>Bacteria</taxon>
        <taxon>Pseudomonadati</taxon>
        <taxon>Bacteroidota</taxon>
        <taxon>Sphingobacteriia</taxon>
        <taxon>Sphingobacteriales</taxon>
        <taxon>Sphingobacteriaceae</taxon>
        <taxon>Pedobacter</taxon>
    </lineage>
</organism>
<dbReference type="OrthoDB" id="9814143at2"/>
<name>A0A1W2DUB5_9SPHI</name>
<feature type="transmembrane region" description="Helical" evidence="6">
    <location>
        <begin position="154"/>
        <end position="173"/>
    </location>
</feature>
<evidence type="ECO:0000256" key="5">
    <source>
        <dbReference type="ARBA" id="ARBA00023136"/>
    </source>
</evidence>
<dbReference type="EMBL" id="FWXT01000004">
    <property type="protein sequence ID" value="SMD01074.1"/>
    <property type="molecule type" value="Genomic_DNA"/>
</dbReference>
<protein>
    <submittedName>
        <fullName evidence="8">Uncharacterized membrane protein YckC, RDD family</fullName>
    </submittedName>
</protein>
<dbReference type="PANTHER" id="PTHR36115:SF4">
    <property type="entry name" value="MEMBRANE PROTEIN"/>
    <property type="match status" value="1"/>
</dbReference>
<keyword evidence="3 6" id="KW-0812">Transmembrane</keyword>
<feature type="transmembrane region" description="Helical" evidence="6">
    <location>
        <begin position="99"/>
        <end position="120"/>
    </location>
</feature>
<dbReference type="InterPro" id="IPR051791">
    <property type="entry name" value="Pra-immunoreactive"/>
</dbReference>
<dbReference type="InterPro" id="IPR010432">
    <property type="entry name" value="RDD"/>
</dbReference>
<evidence type="ECO:0000256" key="4">
    <source>
        <dbReference type="ARBA" id="ARBA00022989"/>
    </source>
</evidence>
<dbReference type="AlphaFoldDB" id="A0A1W2DUB5"/>
<evidence type="ECO:0000256" key="1">
    <source>
        <dbReference type="ARBA" id="ARBA00004651"/>
    </source>
</evidence>
<evidence type="ECO:0000256" key="3">
    <source>
        <dbReference type="ARBA" id="ARBA00022692"/>
    </source>
</evidence>
<keyword evidence="9" id="KW-1185">Reference proteome</keyword>
<dbReference type="GO" id="GO:0005886">
    <property type="term" value="C:plasma membrane"/>
    <property type="evidence" value="ECO:0007669"/>
    <property type="project" value="UniProtKB-SubCell"/>
</dbReference>
<dbReference type="Pfam" id="PF06271">
    <property type="entry name" value="RDD"/>
    <property type="match status" value="1"/>
</dbReference>
<accession>A0A1W2DUB5</accession>